<dbReference type="AlphaFoldDB" id="W7B8Q2"/>
<name>W7B8Q2_PLAVN</name>
<evidence type="ECO:0000313" key="3">
    <source>
        <dbReference type="Proteomes" id="UP000030659"/>
    </source>
</evidence>
<protein>
    <submittedName>
        <fullName evidence="2">Uncharacterized protein</fullName>
    </submittedName>
</protein>
<feature type="compositionally biased region" description="Basic residues" evidence="1">
    <location>
        <begin position="100"/>
        <end position="118"/>
    </location>
</feature>
<reference evidence="2 3" key="1">
    <citation type="submission" date="2013-02" db="EMBL/GenBank/DDBJ databases">
        <title>The Genome Sequence of Plasmodium vinckei petteri CR.</title>
        <authorList>
            <consortium name="The Broad Institute Genome Sequencing Platform"/>
            <consortium name="The Broad Institute Genome Sequencing Center for Infectious Disease"/>
            <person name="Neafsey D."/>
            <person name="Cheeseman I."/>
            <person name="Volkman S."/>
            <person name="Adams J."/>
            <person name="Walker B."/>
            <person name="Young S.K."/>
            <person name="Zeng Q."/>
            <person name="Gargeya S."/>
            <person name="Fitzgerald M."/>
            <person name="Haas B."/>
            <person name="Abouelleil A."/>
            <person name="Alvarado L."/>
            <person name="Arachchi H.M."/>
            <person name="Berlin A.M."/>
            <person name="Chapman S.B."/>
            <person name="Dewar J."/>
            <person name="Goldberg J."/>
            <person name="Griggs A."/>
            <person name="Gujja S."/>
            <person name="Hansen M."/>
            <person name="Howarth C."/>
            <person name="Imamovic A."/>
            <person name="Larimer J."/>
            <person name="McCowan C."/>
            <person name="Murphy C."/>
            <person name="Neiman D."/>
            <person name="Pearson M."/>
            <person name="Priest M."/>
            <person name="Roberts A."/>
            <person name="Saif S."/>
            <person name="Shea T."/>
            <person name="Sisk P."/>
            <person name="Sykes S."/>
            <person name="Wortman J."/>
            <person name="Nusbaum C."/>
            <person name="Birren B."/>
        </authorList>
    </citation>
    <scope>NUCLEOTIDE SEQUENCE [LARGE SCALE GENOMIC DNA]</scope>
    <source>
        <strain evidence="2 3">CR</strain>
    </source>
</reference>
<feature type="compositionally biased region" description="Basic residues" evidence="1">
    <location>
        <begin position="76"/>
        <end position="92"/>
    </location>
</feature>
<organism evidence="2 3">
    <name type="scientific">Plasmodium vinckei petteri</name>
    <dbReference type="NCBI Taxonomy" id="138298"/>
    <lineage>
        <taxon>Eukaryota</taxon>
        <taxon>Sar</taxon>
        <taxon>Alveolata</taxon>
        <taxon>Apicomplexa</taxon>
        <taxon>Aconoidasida</taxon>
        <taxon>Haemosporida</taxon>
        <taxon>Plasmodiidae</taxon>
        <taxon>Plasmodium</taxon>
        <taxon>Plasmodium (Vinckeia)</taxon>
    </lineage>
</organism>
<evidence type="ECO:0000313" key="2">
    <source>
        <dbReference type="EMBL" id="EUD74431.1"/>
    </source>
</evidence>
<gene>
    <name evidence="2" type="ORF">YYG_00382</name>
</gene>
<dbReference type="EMBL" id="KI965394">
    <property type="protein sequence ID" value="EUD74431.1"/>
    <property type="molecule type" value="Genomic_DNA"/>
</dbReference>
<feature type="region of interest" description="Disordered" evidence="1">
    <location>
        <begin position="22"/>
        <end position="118"/>
    </location>
</feature>
<feature type="compositionally biased region" description="Basic and acidic residues" evidence="1">
    <location>
        <begin position="28"/>
        <end position="47"/>
    </location>
</feature>
<feature type="compositionally biased region" description="Basic residues" evidence="1">
    <location>
        <begin position="58"/>
        <end position="67"/>
    </location>
</feature>
<evidence type="ECO:0000256" key="1">
    <source>
        <dbReference type="SAM" id="MobiDB-lite"/>
    </source>
</evidence>
<accession>W7B8Q2</accession>
<proteinExistence type="predicted"/>
<dbReference type="Proteomes" id="UP000030659">
    <property type="component" value="Unassembled WGS sequence"/>
</dbReference>
<sequence>MSDVDDFYEYAKNNFLNLLKKNNLNPKNADEKQKQKSDIDIFKEGKHSSLSYQNELKIKKKKKKKHHSSDDDHSREHKKSKDKYKDKKRRSKHSDDEYNKKHKSSKHDKKKKKKKKISMKKVTIIQMSYHLRKKKKRKGNTLVKVIPKSAAQVPLQIRTNLKAMPKVVVQVLL</sequence>